<dbReference type="InterPro" id="IPR016187">
    <property type="entry name" value="CTDL_fold"/>
</dbReference>
<keyword evidence="4" id="KW-1185">Reference proteome</keyword>
<dbReference type="Proteomes" id="UP000297241">
    <property type="component" value="Unassembled WGS sequence"/>
</dbReference>
<evidence type="ECO:0000256" key="1">
    <source>
        <dbReference type="SAM" id="SignalP"/>
    </source>
</evidence>
<evidence type="ECO:0000313" key="3">
    <source>
        <dbReference type="EMBL" id="TGN03213.1"/>
    </source>
</evidence>
<keyword evidence="1" id="KW-0732">Signal</keyword>
<feature type="signal peptide" evidence="1">
    <location>
        <begin position="1"/>
        <end position="21"/>
    </location>
</feature>
<evidence type="ECO:0000259" key="2">
    <source>
        <dbReference type="Pfam" id="PF07588"/>
    </source>
</evidence>
<protein>
    <submittedName>
        <fullName evidence="3">DUF1554 domain-containing protein</fullName>
    </submittedName>
</protein>
<feature type="domain" description="DUF1554" evidence="2">
    <location>
        <begin position="48"/>
        <end position="172"/>
    </location>
</feature>
<dbReference type="InterPro" id="IPR016186">
    <property type="entry name" value="C-type_lectin-like/link_sf"/>
</dbReference>
<dbReference type="SUPFAM" id="SSF56436">
    <property type="entry name" value="C-type lectin-like"/>
    <property type="match status" value="1"/>
</dbReference>
<dbReference type="Gene3D" id="3.10.100.10">
    <property type="entry name" value="Mannose-Binding Protein A, subunit A"/>
    <property type="match status" value="1"/>
</dbReference>
<name>A0A4Z1AGQ0_9LEPT</name>
<feature type="chain" id="PRO_5021441425" evidence="1">
    <location>
        <begin position="22"/>
        <end position="203"/>
    </location>
</feature>
<dbReference type="EMBL" id="RQHS01000005">
    <property type="protein sequence ID" value="TGN03213.1"/>
    <property type="molecule type" value="Genomic_DNA"/>
</dbReference>
<dbReference type="AlphaFoldDB" id="A0A4Z1AGQ0"/>
<gene>
    <name evidence="3" type="ORF">EHR06_04180</name>
</gene>
<reference evidence="3" key="1">
    <citation type="journal article" date="2019" name="PLoS Negl. Trop. Dis.">
        <title>Revisiting the worldwide diversity of Leptospira species in the environment.</title>
        <authorList>
            <person name="Vincent A.T."/>
            <person name="Schiettekatte O."/>
            <person name="Bourhy P."/>
            <person name="Veyrier F.J."/>
            <person name="Picardeau M."/>
        </authorList>
    </citation>
    <scope>NUCLEOTIDE SEQUENCE [LARGE SCALE GENOMIC DNA]</scope>
    <source>
        <strain evidence="3">201601113</strain>
    </source>
</reference>
<proteinExistence type="predicted"/>
<comment type="caution">
    <text evidence="3">The sequence shown here is derived from an EMBL/GenBank/DDBJ whole genome shotgun (WGS) entry which is preliminary data.</text>
</comment>
<accession>A0A4Z1AGQ0</accession>
<dbReference type="RefSeq" id="WP_135755834.1">
    <property type="nucleotide sequence ID" value="NZ_RQHS01000005.1"/>
</dbReference>
<dbReference type="OrthoDB" id="345734at2"/>
<organism evidence="3 4">
    <name type="scientific">Leptospira dzoumogneensis</name>
    <dbReference type="NCBI Taxonomy" id="2484904"/>
    <lineage>
        <taxon>Bacteria</taxon>
        <taxon>Pseudomonadati</taxon>
        <taxon>Spirochaetota</taxon>
        <taxon>Spirochaetia</taxon>
        <taxon>Leptospirales</taxon>
        <taxon>Leptospiraceae</taxon>
        <taxon>Leptospira</taxon>
    </lineage>
</organism>
<dbReference type="PROSITE" id="PS51257">
    <property type="entry name" value="PROKAR_LIPOPROTEIN"/>
    <property type="match status" value="1"/>
</dbReference>
<evidence type="ECO:0000313" key="4">
    <source>
        <dbReference type="Proteomes" id="UP000297241"/>
    </source>
</evidence>
<sequence>MALRIYGLLVLLSGLFSSACSKPFPGGDEMILLGLLGKTRYLFVTSSTNTGDLGGVAGADLICQSAKTAEVPSLPGSSLEYVALIASSSRVPGGAGWPLFPGTNYYAMNPGETLIFHTDGSGLPVLPMSNATGIPGAGDYWTGISNTGLGYSAGTNCNNWGSSNVIDDANYGSPGSQTETAFDSGVGFGNTCDTPLRLLCVRN</sequence>
<dbReference type="InterPro" id="IPR011448">
    <property type="entry name" value="DUF1554"/>
</dbReference>
<dbReference type="Pfam" id="PF07588">
    <property type="entry name" value="DUF1554"/>
    <property type="match status" value="1"/>
</dbReference>